<dbReference type="PANTHER" id="PTHR31984:SF12">
    <property type="entry name" value="THIOREDOXIN DOMAIN-CONTAINING PROTEIN"/>
    <property type="match status" value="1"/>
</dbReference>
<evidence type="ECO:0000256" key="1">
    <source>
        <dbReference type="SAM" id="SignalP"/>
    </source>
</evidence>
<keyword evidence="3" id="KW-1185">Reference proteome</keyword>
<feature type="chain" id="PRO_5016458229" description="Thioredoxin domain-containing protein" evidence="1">
    <location>
        <begin position="26"/>
        <end position="756"/>
    </location>
</feature>
<dbReference type="Gene3D" id="3.40.30.10">
    <property type="entry name" value="Glutaredoxin"/>
    <property type="match status" value="1"/>
</dbReference>
<organism evidence="2 3">
    <name type="scientific">Dorcoceras hygrometricum</name>
    <dbReference type="NCBI Taxonomy" id="472368"/>
    <lineage>
        <taxon>Eukaryota</taxon>
        <taxon>Viridiplantae</taxon>
        <taxon>Streptophyta</taxon>
        <taxon>Embryophyta</taxon>
        <taxon>Tracheophyta</taxon>
        <taxon>Spermatophyta</taxon>
        <taxon>Magnoliopsida</taxon>
        <taxon>eudicotyledons</taxon>
        <taxon>Gunneridae</taxon>
        <taxon>Pentapetalae</taxon>
        <taxon>asterids</taxon>
        <taxon>lamiids</taxon>
        <taxon>Lamiales</taxon>
        <taxon>Gesneriaceae</taxon>
        <taxon>Didymocarpoideae</taxon>
        <taxon>Trichosporeae</taxon>
        <taxon>Loxocarpinae</taxon>
        <taxon>Dorcoceras</taxon>
    </lineage>
</organism>
<protein>
    <recommendedName>
        <fullName evidence="4">Thioredoxin domain-containing protein</fullName>
    </recommendedName>
</protein>
<accession>A0A2Z7CG22</accession>
<dbReference type="Proteomes" id="UP000250235">
    <property type="component" value="Unassembled WGS sequence"/>
</dbReference>
<name>A0A2Z7CG22_9LAMI</name>
<feature type="signal peptide" evidence="1">
    <location>
        <begin position="1"/>
        <end position="25"/>
    </location>
</feature>
<proteinExistence type="predicted"/>
<dbReference type="OrthoDB" id="1910803at2759"/>
<sequence length="756" mass="84399">MYANSGLLLLLAVALFYAHHHGVSGGDVESQWQILTKFNYSSYIRLHPHALLIVTVPWSGESRSLMKELAHAVAREHMRFNTLKLVVLYRNTERLLADSLGANDGITIIYHHDSFPYKYRGRLRVQSILSSVYYVLTISPDELPLKSLNSLEGLNDFLASTDKAVLLLEFCGWTSRLLAKGNPMAESDIDEGVPASEEKNDGKVDGDDKLNLGIDSGFGGYSWLSQFTSVNDSLVKESEKLTFSSGASCSLDEFHHFKLFLQKFIAVAREFFIPHERHRFALVNDKSLLPLLKVEEPCSWSTTVYFSGCPSCSKVLREGDELRTVLQYSLPVGEARFSDKAFTKCFLLVFNTYSHDLEDDFRVAEIILPARRPSALLFIDRSSASMQIRTESQRALNAFREFVQHYEISNNIHGLATIQPGKSTSHTKRASWSTLKRPFFQHFPASKTLVLEDKMSVMITKDGRKLTLEDLVSDLQGSSMHETLTNAINRKKEIKLSSLAEDAGFQLLSTDFDIKVVESLPSTSEVQPHPILGETLGDTILKGTIDKDKAQISAFNSIEQHEELLDPSYGDHVLLDSKEASLDKGSQSSVISEDIQHLTGISTDSAPHGDVEDKQILEIDDDIPKKNAGISFFFIDGQARFLDTLTGQSKVPAVVLIDPIAEKHYLLAEQSNLNSSMLSDFVNDFLRGKLAPYQQSVPTVPSPKEAPRAPFVNLDYHEKDSVPLLTAHAFAKLLLGNISDTENYGRSWDGNILILF</sequence>
<dbReference type="InterPro" id="IPR003774">
    <property type="entry name" value="AlgH-like"/>
</dbReference>
<reference evidence="2 3" key="1">
    <citation type="journal article" date="2015" name="Proc. Natl. Acad. Sci. U.S.A.">
        <title>The resurrection genome of Boea hygrometrica: A blueprint for survival of dehydration.</title>
        <authorList>
            <person name="Xiao L."/>
            <person name="Yang G."/>
            <person name="Zhang L."/>
            <person name="Yang X."/>
            <person name="Zhao S."/>
            <person name="Ji Z."/>
            <person name="Zhou Q."/>
            <person name="Hu M."/>
            <person name="Wang Y."/>
            <person name="Chen M."/>
            <person name="Xu Y."/>
            <person name="Jin H."/>
            <person name="Xiao X."/>
            <person name="Hu G."/>
            <person name="Bao F."/>
            <person name="Hu Y."/>
            <person name="Wan P."/>
            <person name="Li L."/>
            <person name="Deng X."/>
            <person name="Kuang T."/>
            <person name="Xiang C."/>
            <person name="Zhu J.K."/>
            <person name="Oliver M.J."/>
            <person name="He Y."/>
        </authorList>
    </citation>
    <scope>NUCLEOTIDE SEQUENCE [LARGE SCALE GENOMIC DNA]</scope>
    <source>
        <strain evidence="3">cv. XS01</strain>
    </source>
</reference>
<evidence type="ECO:0000313" key="2">
    <source>
        <dbReference type="EMBL" id="KZV45970.1"/>
    </source>
</evidence>
<gene>
    <name evidence="2" type="ORF">F511_10660</name>
</gene>
<dbReference type="EMBL" id="KQ995736">
    <property type="protein sequence ID" value="KZV45970.1"/>
    <property type="molecule type" value="Genomic_DNA"/>
</dbReference>
<dbReference type="PANTHER" id="PTHR31984">
    <property type="entry name" value="TRANSPORTER, PUTATIVE (DUF179)-RELATED"/>
    <property type="match status" value="1"/>
</dbReference>
<evidence type="ECO:0008006" key="4">
    <source>
        <dbReference type="Google" id="ProtNLM"/>
    </source>
</evidence>
<evidence type="ECO:0000313" key="3">
    <source>
        <dbReference type="Proteomes" id="UP000250235"/>
    </source>
</evidence>
<dbReference type="AlphaFoldDB" id="A0A2Z7CG22"/>
<keyword evidence="1" id="KW-0732">Signal</keyword>